<comment type="caution">
    <text evidence="6">The sequence shown here is derived from an EMBL/GenBank/DDBJ whole genome shotgun (WGS) entry which is preliminary data.</text>
</comment>
<sequence length="588" mass="63106">MMVRTLSGRHHPFEASFSPLRKLRVQLTPREVASCLLEIRTMAARYTAPELAGLASPVFLVFHLLFLLRVSVTFRLSDASATQWHNHGANLFNTRHAPNESLINATSVINLKMRWKFITGFDVSATPAVYQGIVYFPSWNGNLYAVSADSGELVWMRNITELTGILYGDNQRGENTTLSRSTPTVAGKNDEMLIVSLYGPAVAIAVNRSNGDLLWQTQLDFAPSSVLTMSGTYYEGGFYIGTSSVEENFPDQCCTFQGSFLRLDAETGNIVWRTPMLPDNNGSQNLYSGAPIWGSSPSIDIARNLVFIATGNLYSVPPEIAACQEAQNNKSVKDIPDPCVEANNHEESILALDLDTGEIKWFHELGGYDAWVAACGRSPSPNCPVGPNPDFDFSDCPLLITLDYGNGTKQDVAIAADKSGYVWAVDRDTGALVWSSVTGPGGGGGQLWGTASDGERIFANVPNSRHKNWTLVPGTQNITTGGWAAIKASTGEVIWSTPNPTLMPAIGPTSLANSEVVFGTSMDTNGTVFALDARSGEILWSATTNATVFGGASISDGCIFVGCGASTNVGKGYGGTQGDSVYAFCIPH</sequence>
<evidence type="ECO:0000256" key="1">
    <source>
        <dbReference type="ARBA" id="ARBA00001931"/>
    </source>
</evidence>
<dbReference type="SMART" id="SM00564">
    <property type="entry name" value="PQQ"/>
    <property type="match status" value="7"/>
</dbReference>
<feature type="transmembrane region" description="Helical" evidence="4">
    <location>
        <begin position="51"/>
        <end position="72"/>
    </location>
</feature>
<dbReference type="AlphaFoldDB" id="A0A8T2U0H1"/>
<accession>A0A8T2U0H1</accession>
<evidence type="ECO:0000256" key="4">
    <source>
        <dbReference type="SAM" id="Phobius"/>
    </source>
</evidence>
<evidence type="ECO:0000313" key="7">
    <source>
        <dbReference type="Proteomes" id="UP000825935"/>
    </source>
</evidence>
<keyword evidence="4" id="KW-0812">Transmembrane</keyword>
<dbReference type="Gene3D" id="2.140.10.10">
    <property type="entry name" value="Quinoprotein alcohol dehydrogenase-like superfamily"/>
    <property type="match status" value="1"/>
</dbReference>
<dbReference type="PANTHER" id="PTHR32303:SF10">
    <property type="entry name" value="OUTER MEMBRANE PROTEIN ASSEMBLY FACTOR BAMB"/>
    <property type="match status" value="1"/>
</dbReference>
<evidence type="ECO:0000256" key="3">
    <source>
        <dbReference type="ARBA" id="ARBA00023002"/>
    </source>
</evidence>
<comment type="similarity">
    <text evidence="2">Belongs to the bacterial PQQ dehydrogenase family.</text>
</comment>
<protein>
    <recommendedName>
        <fullName evidence="5">Pyrrolo-quinoline quinone repeat domain-containing protein</fullName>
    </recommendedName>
</protein>
<feature type="domain" description="Pyrrolo-quinoline quinone repeat" evidence="5">
    <location>
        <begin position="84"/>
        <end position="435"/>
    </location>
</feature>
<gene>
    <name evidence="6" type="ORF">KP509_09G015400</name>
</gene>
<name>A0A8T2U0H1_CERRI</name>
<reference evidence="6" key="1">
    <citation type="submission" date="2021-08" db="EMBL/GenBank/DDBJ databases">
        <title>WGS assembly of Ceratopteris richardii.</title>
        <authorList>
            <person name="Marchant D.B."/>
            <person name="Chen G."/>
            <person name="Jenkins J."/>
            <person name="Shu S."/>
            <person name="Leebens-Mack J."/>
            <person name="Grimwood J."/>
            <person name="Schmutz J."/>
            <person name="Soltis P."/>
            <person name="Soltis D."/>
            <person name="Chen Z.-H."/>
        </authorList>
    </citation>
    <scope>NUCLEOTIDE SEQUENCE</scope>
    <source>
        <strain evidence="6">Whitten #5841</strain>
        <tissue evidence="6">Leaf</tissue>
    </source>
</reference>
<evidence type="ECO:0000256" key="2">
    <source>
        <dbReference type="ARBA" id="ARBA00008156"/>
    </source>
</evidence>
<dbReference type="EMBL" id="CM035414">
    <property type="protein sequence ID" value="KAH7428742.1"/>
    <property type="molecule type" value="Genomic_DNA"/>
</dbReference>
<dbReference type="Proteomes" id="UP000825935">
    <property type="component" value="Chromosome 9"/>
</dbReference>
<keyword evidence="4" id="KW-0472">Membrane</keyword>
<organism evidence="6 7">
    <name type="scientific">Ceratopteris richardii</name>
    <name type="common">Triangle waterfern</name>
    <dbReference type="NCBI Taxonomy" id="49495"/>
    <lineage>
        <taxon>Eukaryota</taxon>
        <taxon>Viridiplantae</taxon>
        <taxon>Streptophyta</taxon>
        <taxon>Embryophyta</taxon>
        <taxon>Tracheophyta</taxon>
        <taxon>Polypodiopsida</taxon>
        <taxon>Polypodiidae</taxon>
        <taxon>Polypodiales</taxon>
        <taxon>Pteridineae</taxon>
        <taxon>Pteridaceae</taxon>
        <taxon>Parkerioideae</taxon>
        <taxon>Ceratopteris</taxon>
    </lineage>
</organism>
<dbReference type="Pfam" id="PF01011">
    <property type="entry name" value="PQQ"/>
    <property type="match status" value="1"/>
</dbReference>
<proteinExistence type="inferred from homology"/>
<dbReference type="InterPro" id="IPR018391">
    <property type="entry name" value="PQQ_b-propeller_rpt"/>
</dbReference>
<dbReference type="PANTHER" id="PTHR32303">
    <property type="entry name" value="QUINOPROTEIN ALCOHOL DEHYDROGENASE (CYTOCHROME C)"/>
    <property type="match status" value="1"/>
</dbReference>
<dbReference type="SUPFAM" id="SSF50998">
    <property type="entry name" value="Quinoprotein alcohol dehydrogenase-like"/>
    <property type="match status" value="1"/>
</dbReference>
<dbReference type="GO" id="GO:0016491">
    <property type="term" value="F:oxidoreductase activity"/>
    <property type="evidence" value="ECO:0007669"/>
    <property type="project" value="UniProtKB-KW"/>
</dbReference>
<comment type="cofactor">
    <cofactor evidence="1">
        <name>pyrroloquinoline quinone</name>
        <dbReference type="ChEBI" id="CHEBI:58442"/>
    </cofactor>
</comment>
<evidence type="ECO:0000259" key="5">
    <source>
        <dbReference type="Pfam" id="PF01011"/>
    </source>
</evidence>
<dbReference type="OrthoDB" id="416253at2759"/>
<dbReference type="InterPro" id="IPR011047">
    <property type="entry name" value="Quinoprotein_ADH-like_sf"/>
</dbReference>
<dbReference type="InterPro" id="IPR002372">
    <property type="entry name" value="PQQ_rpt_dom"/>
</dbReference>
<evidence type="ECO:0000313" key="6">
    <source>
        <dbReference type="EMBL" id="KAH7428742.1"/>
    </source>
</evidence>
<keyword evidence="7" id="KW-1185">Reference proteome</keyword>
<keyword evidence="4" id="KW-1133">Transmembrane helix</keyword>
<keyword evidence="3" id="KW-0560">Oxidoreductase</keyword>